<dbReference type="Gene3D" id="2.60.40.1080">
    <property type="match status" value="2"/>
</dbReference>
<dbReference type="SMART" id="SM00635">
    <property type="entry name" value="BID_2"/>
    <property type="match status" value="2"/>
</dbReference>
<evidence type="ECO:0000259" key="11">
    <source>
        <dbReference type="PROSITE" id="PS51272"/>
    </source>
</evidence>
<dbReference type="CDD" id="cd02860">
    <property type="entry name" value="E_set_Pullulanase"/>
    <property type="match status" value="1"/>
</dbReference>
<dbReference type="Pfam" id="PF00395">
    <property type="entry name" value="SLH"/>
    <property type="match status" value="3"/>
</dbReference>
<gene>
    <name evidence="12" type="primary">pulA</name>
    <name evidence="12" type="ORF">LQV63_26765</name>
</gene>
<dbReference type="EC" id="3.2.1.41" evidence="7"/>
<dbReference type="Gene3D" id="2.60.40.1110">
    <property type="match status" value="1"/>
</dbReference>
<dbReference type="Pfam" id="PF13205">
    <property type="entry name" value="Big_5"/>
    <property type="match status" value="1"/>
</dbReference>
<dbReference type="SMART" id="SM00642">
    <property type="entry name" value="Aamy"/>
    <property type="match status" value="2"/>
</dbReference>
<dbReference type="PROSITE" id="PS51272">
    <property type="entry name" value="SLH"/>
    <property type="match status" value="3"/>
</dbReference>
<dbReference type="Gene3D" id="2.60.40.10">
    <property type="entry name" value="Immunoglobulins"/>
    <property type="match status" value="1"/>
</dbReference>
<keyword evidence="13" id="KW-1185">Reference proteome</keyword>
<dbReference type="SUPFAM" id="SSF49373">
    <property type="entry name" value="Invasin/intimin cell-adhesion fragments"/>
    <property type="match status" value="2"/>
</dbReference>
<dbReference type="Pfam" id="PF03714">
    <property type="entry name" value="PUD"/>
    <property type="match status" value="1"/>
</dbReference>
<keyword evidence="5 12" id="KW-0326">Glycosidase</keyword>
<dbReference type="Proteomes" id="UP001199916">
    <property type="component" value="Unassembled WGS sequence"/>
</dbReference>
<dbReference type="NCBIfam" id="TIGR02104">
    <property type="entry name" value="pulA_typeI"/>
    <property type="match status" value="1"/>
</dbReference>
<dbReference type="InterPro" id="IPR005323">
    <property type="entry name" value="CBM41_pullulanase"/>
</dbReference>
<evidence type="ECO:0000256" key="2">
    <source>
        <dbReference type="ARBA" id="ARBA00022729"/>
    </source>
</evidence>
<evidence type="ECO:0000256" key="5">
    <source>
        <dbReference type="ARBA" id="ARBA00023295"/>
    </source>
</evidence>
<dbReference type="InterPro" id="IPR014756">
    <property type="entry name" value="Ig_E-set"/>
</dbReference>
<name>A0ABS8YNM0_9BACL</name>
<comment type="catalytic activity">
    <reaction evidence="6">
        <text>Hydrolysis of (1-&gt;6)-alpha-D-glucosidic linkages in pullulan, amylopectin and glycogen, and in the alpha- and beta-limit dextrins of amylopectin and glycogen.</text>
        <dbReference type="EC" id="3.2.1.41"/>
    </reaction>
</comment>
<comment type="similarity">
    <text evidence="1">Belongs to the glycosyl hydrolase 13 family.</text>
</comment>
<dbReference type="SUPFAM" id="SSF49452">
    <property type="entry name" value="Starch-binding domain-like"/>
    <property type="match status" value="1"/>
</dbReference>
<organism evidence="12 13">
    <name type="scientific">Paenibacillus profundus</name>
    <dbReference type="NCBI Taxonomy" id="1173085"/>
    <lineage>
        <taxon>Bacteria</taxon>
        <taxon>Bacillati</taxon>
        <taxon>Bacillota</taxon>
        <taxon>Bacilli</taxon>
        <taxon>Bacillales</taxon>
        <taxon>Paenibacillaceae</taxon>
        <taxon>Paenibacillus</taxon>
    </lineage>
</organism>
<dbReference type="Pfam" id="PF00128">
    <property type="entry name" value="Alpha-amylase"/>
    <property type="match status" value="2"/>
</dbReference>
<dbReference type="InterPro" id="IPR011840">
    <property type="entry name" value="PulA_typeI"/>
</dbReference>
<dbReference type="InterPro" id="IPR008964">
    <property type="entry name" value="Invasin/intimin_cell_adhesion"/>
</dbReference>
<evidence type="ECO:0000256" key="6">
    <source>
        <dbReference type="ARBA" id="ARBA00023965"/>
    </source>
</evidence>
<dbReference type="CDD" id="cd10315">
    <property type="entry name" value="CBM41_pullulanase"/>
    <property type="match status" value="1"/>
</dbReference>
<evidence type="ECO:0000256" key="4">
    <source>
        <dbReference type="ARBA" id="ARBA00022837"/>
    </source>
</evidence>
<evidence type="ECO:0000313" key="13">
    <source>
        <dbReference type="Proteomes" id="UP001199916"/>
    </source>
</evidence>
<dbReference type="EMBL" id="JAJNBZ010000036">
    <property type="protein sequence ID" value="MCE5172872.1"/>
    <property type="molecule type" value="Genomic_DNA"/>
</dbReference>
<dbReference type="InterPro" id="IPR017853">
    <property type="entry name" value="GH"/>
</dbReference>
<dbReference type="Gene3D" id="2.60.40.1180">
    <property type="entry name" value="Golgi alpha-mannosidase II"/>
    <property type="match status" value="2"/>
</dbReference>
<feature type="region of interest" description="Disordered" evidence="10">
    <location>
        <begin position="2296"/>
        <end position="2334"/>
    </location>
</feature>
<dbReference type="RefSeq" id="WP_233698927.1">
    <property type="nucleotide sequence ID" value="NZ_JAJNBZ010000036.1"/>
</dbReference>
<dbReference type="CDD" id="cd11341">
    <property type="entry name" value="AmyAc_Pullulanase_LD-like"/>
    <property type="match status" value="1"/>
</dbReference>
<feature type="domain" description="SLH" evidence="11">
    <location>
        <begin position="2630"/>
        <end position="2693"/>
    </location>
</feature>
<evidence type="ECO:0000256" key="9">
    <source>
        <dbReference type="ARBA" id="ARBA00031076"/>
    </source>
</evidence>
<evidence type="ECO:0000256" key="1">
    <source>
        <dbReference type="ARBA" id="ARBA00008061"/>
    </source>
</evidence>
<dbReference type="InterPro" id="IPR013783">
    <property type="entry name" value="Ig-like_fold"/>
</dbReference>
<keyword evidence="4" id="KW-0106">Calcium</keyword>
<dbReference type="InterPro" id="IPR004193">
    <property type="entry name" value="Glyco_hydro_13_N"/>
</dbReference>
<evidence type="ECO:0000256" key="10">
    <source>
        <dbReference type="SAM" id="MobiDB-lite"/>
    </source>
</evidence>
<feature type="domain" description="SLH" evidence="11">
    <location>
        <begin position="2699"/>
        <end position="2760"/>
    </location>
</feature>
<dbReference type="Gene3D" id="3.20.20.80">
    <property type="entry name" value="Glycosidases"/>
    <property type="match status" value="2"/>
</dbReference>
<dbReference type="InterPro" id="IPR001119">
    <property type="entry name" value="SLH_dom"/>
</dbReference>
<evidence type="ECO:0000256" key="7">
    <source>
        <dbReference type="ARBA" id="ARBA00024062"/>
    </source>
</evidence>
<dbReference type="SUPFAM" id="SSF49344">
    <property type="entry name" value="CBD9-like"/>
    <property type="match status" value="1"/>
</dbReference>
<proteinExistence type="inferred from homology"/>
<reference evidence="12 13" key="1">
    <citation type="submission" date="2021-11" db="EMBL/GenBank/DDBJ databases">
        <title>Draft genome sequence of Paenibacillus profundus YoMME, a new Gram-positive bacteria with exoelectrogenic properties.</title>
        <authorList>
            <person name="Hubenova Y."/>
            <person name="Hubenova E."/>
            <person name="Manasiev Y."/>
            <person name="Peykov S."/>
            <person name="Mitov M."/>
        </authorList>
    </citation>
    <scope>NUCLEOTIDE SEQUENCE [LARGE SCALE GENOMIC DNA]</scope>
    <source>
        <strain evidence="12 13">YoMME</strain>
    </source>
</reference>
<dbReference type="Pfam" id="PF02922">
    <property type="entry name" value="CBM_48"/>
    <property type="match status" value="1"/>
</dbReference>
<feature type="compositionally biased region" description="Basic and acidic residues" evidence="10">
    <location>
        <begin position="2296"/>
        <end position="2307"/>
    </location>
</feature>
<dbReference type="SUPFAM" id="SSF51445">
    <property type="entry name" value="(Trans)glycosidases"/>
    <property type="match status" value="2"/>
</dbReference>
<protein>
    <recommendedName>
        <fullName evidence="7">pullulanase</fullName>
        <ecNumber evidence="7">3.2.1.41</ecNumber>
    </recommendedName>
    <alternativeName>
        <fullName evidence="8">Alpha-dextrin endo-1,6-alpha-glucosidase</fullName>
    </alternativeName>
    <alternativeName>
        <fullName evidence="9">Pullulan 6-glucanohydrolase</fullName>
    </alternativeName>
</protein>
<dbReference type="InterPro" id="IPR032812">
    <property type="entry name" value="SbsA_Ig"/>
</dbReference>
<dbReference type="GO" id="GO:0051060">
    <property type="term" value="F:pullulanase activity"/>
    <property type="evidence" value="ECO:0007669"/>
    <property type="project" value="UniProtKB-EC"/>
</dbReference>
<keyword evidence="3 12" id="KW-0378">Hydrolase</keyword>
<keyword evidence="2" id="KW-0732">Signal</keyword>
<dbReference type="InterPro" id="IPR006047">
    <property type="entry name" value="GH13_cat_dom"/>
</dbReference>
<dbReference type="InterPro" id="IPR013784">
    <property type="entry name" value="Carb-bd-like_fold"/>
</dbReference>
<dbReference type="PANTHER" id="PTHR43002">
    <property type="entry name" value="GLYCOGEN DEBRANCHING ENZYME"/>
    <property type="match status" value="1"/>
</dbReference>
<feature type="domain" description="SLH" evidence="11">
    <location>
        <begin position="2565"/>
        <end position="2628"/>
    </location>
</feature>
<comment type="caution">
    <text evidence="12">The sequence shown here is derived from an EMBL/GenBank/DDBJ whole genome shotgun (WGS) entry which is preliminary data.</text>
</comment>
<dbReference type="InterPro" id="IPR003343">
    <property type="entry name" value="Big_2"/>
</dbReference>
<dbReference type="InterPro" id="IPR049117">
    <property type="entry name" value="pulA_all-beta"/>
</dbReference>
<dbReference type="SUPFAM" id="SSF81296">
    <property type="entry name" value="E set domains"/>
    <property type="match status" value="1"/>
</dbReference>
<evidence type="ECO:0000313" key="12">
    <source>
        <dbReference type="EMBL" id="MCE5172872.1"/>
    </source>
</evidence>
<dbReference type="Pfam" id="PF21653">
    <property type="entry name" value="pulA_all-beta"/>
    <property type="match status" value="1"/>
</dbReference>
<dbReference type="Pfam" id="PF02368">
    <property type="entry name" value="Big_2"/>
    <property type="match status" value="2"/>
</dbReference>
<dbReference type="InterPro" id="IPR013780">
    <property type="entry name" value="Glyco_hydro_b"/>
</dbReference>
<evidence type="ECO:0000256" key="3">
    <source>
        <dbReference type="ARBA" id="ARBA00022801"/>
    </source>
</evidence>
<accession>A0ABS8YNM0</accession>
<feature type="compositionally biased region" description="Gly residues" evidence="10">
    <location>
        <begin position="2312"/>
        <end position="2327"/>
    </location>
</feature>
<evidence type="ECO:0000256" key="8">
    <source>
        <dbReference type="ARBA" id="ARBA00029618"/>
    </source>
</evidence>
<sequence length="2760" mass="301129">MRRTWKAAISRMLAGVMLLSMLQGTFGGEVYALSLLLDQREQPFQDRQNQDETLDKDQFQALRQAETSQTAEAALKTIDWSMVKSLGTSPTAGWQGFKLDQVKLTNDGSYLYFRVDAAKAEPWQYIDIALQVNGTDSGISDNPLNRQFNYVGTSAKPKYHIVMEAKPGGETALYESGSQAPLLSTGDLKGAYFEVAANSSSSLLMGAIPLQQLPLKNGDELRAIVVLSGDRADEHGAFDVIPEMPDNAIADDWNMKENPSRQSSYSQAYTVSYSPLIDGEKDALWDEVPDLGISVTDSTYGEPSKLGGVKLTNDGKKLYVWVDAEVPNWGEKGQFIDIALNVNEADSGVSDNPWGSPYNFSGTAQKPQYHIMMRVQHDNGINGAALYDSMDMKTPILSSWTEQKGAEFAANGKSGFEAAIPLHHLKLKNGDRLRPLVVLSGNQDAEHGAFNVIPEATGNARAASWNEAAAPNVQSEYGGAYVVARMSDRLELIGTEPAEHQMQADVDQPIVMTYSEPIEVTGAGITLMDDKATAIEAAVTSSDQQLMIVPNLPLAYEAEYTVTVPADVLTGLETKTANQAYSFAFKTKSQPSMRAAIADKDNEILVTLNDVVRDLDYTAFAVYNGAVKLNGRSEKGEDDKSVVIRLTDPIDDVSNPYVVRYEGNPRGIYRDRPLTMRGILDSYVYTGDDLGVTLSPEAGTFKVWAPTVGKATLALYDSAELAKETPSRELPMERDADTGVWSAAASGNLNGTYYMYKLQFPDGTMTYALDPYARSSSVNSGKSAVVDLAATNPSNWAADVKPPFLQQTDAVIYELHMRDFSISSDSGVSALNRGKFTAFTETGTTLTGKPDMKTGIDHLKELGVTHVHLLPTYDFGSVNEQKVDDPASAERKFNWGYDPVNYNVPEGSYATASAQEDPAKRIREFKAMVQALHDQGIRVVLDVVYNHTFVTGMESDLSVFDKIVPGYYYRADAQGALTNGSGVGNEVATDRPMVSKYVRDSVKYWAEQYNVDGFRFDLMKLVDLNTTRGIISDLKKIDPSIIVYGEPWSGGNTPLASELQIEKGKQRGEGFAVFNDNFRGAIKGGSDDASKGFATGAGGQEAGIVKGILGATTDFTAAPTETINYVTAHDNLNLWDKVLKTQGKDADIKTNPFATLTERNVLDNETVKRSLLANGIVLTAQGIPFLHAGDELLRSKFGDHNSYQSPDAINQIIWKQKDEYKPVFDYLKGLIELRTSHPAFRMTTKEAVASNLEVYRQDGQIVAFKLKNYANGDKWRNISVIYNGAAVEQDVALPSNETWNVVVDHTAAGVQTIRTVQGGKVKVAGLSMMVLYDQADDYTQVPAKLEAESQEIGLEPGASKQLTAIVKDQNNRPMLTEKVTWTTSDAAVATVSGAGKVTAMKEGTAVLTAASGQLQAQVKVTVAKLEPTTLTIYGTEQLYIGRTAPFTAVVKDQFGQTMSGASVRWSSSDPTVARVDRAGKVSGVQEGTATITAQAGSAQASQKVAVKPLLKRYVQINYVRPDANYDKWGLWVWQTGVQDDGHEFQRYENGMATAMIEVGPETESIGIIIKKGDWEEKDTDSDRFIRMNLNDTLTKVYVYSGQSAFRTLPAVTGPVLDNGNITFYYRDDALFESGELDRISKVEIVVNGTAYPMMYDTDNERYVYTLKDAVTGEYEYKFVVTKDGSTTELTDPKNTVNGRSIVNYKKPELAIQATIEGGPIYAGLHRVLSIQYESKDMVGIREIIADLSTLGGSAATNVDTELLAHSFTVRDDIEPGMKEIPITLIDEYGNRHKSSAQVEVIAKPASMGKLGFDWDEARIYFVLTDRFYDGDPSNNGTAEQGYDKHHLEAYHGGDFRGLIDKLDYIEQLGVNTLWITPIVENIDFNQGASFNGKQYAYHGYWGKNFEKIDKHLGDLDTFKELIEKAHDRGIKIMVDVVLNHTGYGLKPDDRSPGITAEDKQRFEGMLRSDGVSADANPVRGELAGLPDFMTELPHVRDTIIDWQAGWLERARTDRGDTIDYFRVDTVKHVDDTTWKAFRNKLTELNPEFKLIGEYFGASVDNTGSYLRTGEMDSLLDFDFKGKARDFVNGKLDATEAALQDREARMDNTAMLGQFLSSHDEDGFLSNYVGGDKGKLMVAAALQITAKGQPVIYYGEELGRSGANAKDMSQGQLSENRGDMPWDKLDAEKKLHAHYSKLLHIRAAHSKAFSKGERTKLAGGDADGYMIFAKSHQNDTVIVGLNPNAEAKEIVTFRVPYAPGTKVADEYSGTDYVVSAEQTVTVNIPGKDDGGTIVLAAEKKDTDTKPDTETGNGSNGGTSSGGGTGGANGTASTGGMEAGDAGFTVTADGVRYEPGTFTKVTNADGTVTAEVRISDVSVRTMLKLLGKAQDKHKWTIAIPNESADVRIVWPMNALKKAVQEQPKLEIAVQTGAGSYRLPMTHVMKNESGDAALNLALQIKQLAGEQLKLIQAAASYLIGSNVPTAVQFQLGWEANGKLEVLEVDGSFTARSIIVPGHHAASRIVAVKYNEATKTFSFVPSRAERSADGKHTVLAMKHHGAGIYAALTYAPTFADLNGHWAKHDLELLASKLIVNGQEHGRFMPNASVTRAEFAAMLIRALGYGDRLGQHPIQQAPFKDVSTSAWFADTIALSVELKLVRGYADGTFKPNEPITREQMAQMIVNAAALTEMKQLGAGNDAAAASFKDSKQVGAWAKEAIDSVAASGLMNGFEDKTLRPGANATRAEAGSLLKRLLLQLHYISE</sequence>